<name>A0A0L0CMC0_LUCCU</name>
<organism evidence="7 8">
    <name type="scientific">Lucilia cuprina</name>
    <name type="common">Green bottle fly</name>
    <name type="synonym">Australian sheep blowfly</name>
    <dbReference type="NCBI Taxonomy" id="7375"/>
    <lineage>
        <taxon>Eukaryota</taxon>
        <taxon>Metazoa</taxon>
        <taxon>Ecdysozoa</taxon>
        <taxon>Arthropoda</taxon>
        <taxon>Hexapoda</taxon>
        <taxon>Insecta</taxon>
        <taxon>Pterygota</taxon>
        <taxon>Neoptera</taxon>
        <taxon>Endopterygota</taxon>
        <taxon>Diptera</taxon>
        <taxon>Brachycera</taxon>
        <taxon>Muscomorpha</taxon>
        <taxon>Oestroidea</taxon>
        <taxon>Calliphoridae</taxon>
        <taxon>Luciliinae</taxon>
        <taxon>Lucilia</taxon>
    </lineage>
</organism>
<feature type="transmembrane region" description="Helical" evidence="6">
    <location>
        <begin position="434"/>
        <end position="455"/>
    </location>
</feature>
<protein>
    <recommendedName>
        <fullName evidence="9">Gustatory receptor</fullName>
    </recommendedName>
</protein>
<feature type="transmembrane region" description="Helical" evidence="6">
    <location>
        <begin position="78"/>
        <end position="99"/>
    </location>
</feature>
<proteinExistence type="predicted"/>
<evidence type="ECO:0000313" key="7">
    <source>
        <dbReference type="EMBL" id="KNC33406.1"/>
    </source>
</evidence>
<reference evidence="7 8" key="1">
    <citation type="journal article" date="2015" name="Nat. Commun.">
        <title>Lucilia cuprina genome unlocks parasitic fly biology to underpin future interventions.</title>
        <authorList>
            <person name="Anstead C.A."/>
            <person name="Korhonen P.K."/>
            <person name="Young N.D."/>
            <person name="Hall R.S."/>
            <person name="Jex A.R."/>
            <person name="Murali S.C."/>
            <person name="Hughes D.S."/>
            <person name="Lee S.F."/>
            <person name="Perry T."/>
            <person name="Stroehlein A.J."/>
            <person name="Ansell B.R."/>
            <person name="Breugelmans B."/>
            <person name="Hofmann A."/>
            <person name="Qu J."/>
            <person name="Dugan S."/>
            <person name="Lee S.L."/>
            <person name="Chao H."/>
            <person name="Dinh H."/>
            <person name="Han Y."/>
            <person name="Doddapaneni H.V."/>
            <person name="Worley K.C."/>
            <person name="Muzny D.M."/>
            <person name="Ioannidis P."/>
            <person name="Waterhouse R.M."/>
            <person name="Zdobnov E.M."/>
            <person name="James P.J."/>
            <person name="Bagnall N.H."/>
            <person name="Kotze A.C."/>
            <person name="Gibbs R.A."/>
            <person name="Richards S."/>
            <person name="Batterham P."/>
            <person name="Gasser R.B."/>
        </authorList>
    </citation>
    <scope>NUCLEOTIDE SEQUENCE [LARGE SCALE GENOMIC DNA]</scope>
    <source>
        <strain evidence="7 8">LS</strain>
        <tissue evidence="7">Full body</tissue>
    </source>
</reference>
<dbReference type="Proteomes" id="UP000037069">
    <property type="component" value="Unassembled WGS sequence"/>
</dbReference>
<keyword evidence="4 6" id="KW-1133">Transmembrane helix</keyword>
<feature type="transmembrane region" description="Helical" evidence="6">
    <location>
        <begin position="365"/>
        <end position="384"/>
    </location>
</feature>
<evidence type="ECO:0000256" key="2">
    <source>
        <dbReference type="ARBA" id="ARBA00022475"/>
    </source>
</evidence>
<dbReference type="EMBL" id="JRES01000195">
    <property type="protein sequence ID" value="KNC33406.1"/>
    <property type="molecule type" value="Genomic_DNA"/>
</dbReference>
<feature type="transmembrane region" description="Helical" evidence="6">
    <location>
        <begin position="396"/>
        <end position="414"/>
    </location>
</feature>
<dbReference type="GO" id="GO:0050909">
    <property type="term" value="P:sensory perception of taste"/>
    <property type="evidence" value="ECO:0007669"/>
    <property type="project" value="InterPro"/>
</dbReference>
<feature type="transmembrane region" description="Helical" evidence="6">
    <location>
        <begin position="149"/>
        <end position="170"/>
    </location>
</feature>
<feature type="transmembrane region" description="Helical" evidence="6">
    <location>
        <begin position="542"/>
        <end position="565"/>
    </location>
</feature>
<dbReference type="InterPro" id="IPR013604">
    <property type="entry name" value="7TM_chemorcpt"/>
</dbReference>
<dbReference type="Pfam" id="PF08395">
    <property type="entry name" value="7tm_7"/>
    <property type="match status" value="2"/>
</dbReference>
<feature type="transmembrane region" description="Helical" evidence="6">
    <location>
        <begin position="613"/>
        <end position="633"/>
    </location>
</feature>
<sequence length="747" mass="88420">MSLQLNEILYQSVIKITYFYSLVLGMLPGSYDWKTHQFSIKKSYLFYSGFIQLSFLSIIPLTSSFMHEKNNYMNNKPILQWSYMVGKCAMVTTVVVISLKIWQRRQGFIELCEIYERFVKRYENIFLHFRQHIIGEDFGKQEKRLKRFVIYKFISLHVHTLAVSSMYFQMQKNPDLEFVIMITVNMLQGFYLLTANMQFMLVLCHITLHFSFINYSLEALQQQRLPLNDLLKFYLVLYEMHLKCLKMSRLFFNASNTVTFFMLLKIFTSNIILLYHAVLTIMSSIPSTTISNFVGLICVVNFYWDSLLVTAAIDLVLVSAHRAMEILQGTWIIWKPEEDVDIFKKLTQLLFYKMSLQLRDITHKFIIKITYYYSLILGISPGIYDYSKNTFKLTKLYLLYSVIIQVIFLGITPLTSPYVEQENNFMENKPILQWTYLVGKVARILTIVVISGKIWMARQNLIQIYELYRTFLLKYQQFIKHFSCYITYDLEKEDKRMQQLLLYKFLTLHLNSLVIQGMFIQMQEKPGRAYFIMVSLNLLQTFYLLVANLQFIVILCEIHLRFYFINKSLEAIQSKRFPYYLNLQYYLHFYNMYGECYTLSKLCFKVCNDVTFFMLIKIFTTNIVILYHAALVLMSQIRSDNFVSLFGTLCIVNFYWDSFLNTVAIDKVLTSSSRTAEVLRETWITKDEVGDLQIYKKLTQVLNQFSDYLACNKLKFCIFGLVNFDKASSFSYFVAALLHLIILVQFD</sequence>
<evidence type="ECO:0000256" key="6">
    <source>
        <dbReference type="SAM" id="Phobius"/>
    </source>
</evidence>
<feature type="transmembrane region" description="Helical" evidence="6">
    <location>
        <begin position="45"/>
        <end position="66"/>
    </location>
</feature>
<feature type="transmembrane region" description="Helical" evidence="6">
    <location>
        <begin position="501"/>
        <end position="522"/>
    </location>
</feature>
<dbReference type="AlphaFoldDB" id="A0A0L0CMC0"/>
<feature type="transmembrane region" description="Helical" evidence="6">
    <location>
        <begin position="12"/>
        <end position="33"/>
    </location>
</feature>
<evidence type="ECO:0008006" key="9">
    <source>
        <dbReference type="Google" id="ProtNLM"/>
    </source>
</evidence>
<keyword evidence="5 6" id="KW-0472">Membrane</keyword>
<feature type="transmembrane region" description="Helical" evidence="6">
    <location>
        <begin position="729"/>
        <end position="746"/>
    </location>
</feature>
<feature type="transmembrane region" description="Helical" evidence="6">
    <location>
        <begin position="640"/>
        <end position="656"/>
    </location>
</feature>
<accession>A0A0L0CMC0</accession>
<feature type="transmembrane region" description="Helical" evidence="6">
    <location>
        <begin position="293"/>
        <end position="318"/>
    </location>
</feature>
<comment type="subcellular location">
    <subcellularLocation>
        <location evidence="1">Cell membrane</location>
        <topology evidence="1">Multi-pass membrane protein</topology>
    </subcellularLocation>
</comment>
<feature type="transmembrane region" description="Helical" evidence="6">
    <location>
        <begin position="190"/>
        <end position="212"/>
    </location>
</feature>
<keyword evidence="2" id="KW-1003">Cell membrane</keyword>
<keyword evidence="8" id="KW-1185">Reference proteome</keyword>
<evidence type="ECO:0000256" key="3">
    <source>
        <dbReference type="ARBA" id="ARBA00022692"/>
    </source>
</evidence>
<dbReference type="GO" id="GO:0005886">
    <property type="term" value="C:plasma membrane"/>
    <property type="evidence" value="ECO:0007669"/>
    <property type="project" value="UniProtKB-SubCell"/>
</dbReference>
<evidence type="ECO:0000313" key="8">
    <source>
        <dbReference type="Proteomes" id="UP000037069"/>
    </source>
</evidence>
<dbReference type="OMA" id="YLTYNIV"/>
<keyword evidence="3 6" id="KW-0812">Transmembrane</keyword>
<feature type="transmembrane region" description="Helical" evidence="6">
    <location>
        <begin position="258"/>
        <end position="281"/>
    </location>
</feature>
<evidence type="ECO:0000256" key="4">
    <source>
        <dbReference type="ARBA" id="ARBA00022989"/>
    </source>
</evidence>
<comment type="caution">
    <text evidence="7">The sequence shown here is derived from an EMBL/GenBank/DDBJ whole genome shotgun (WGS) entry which is preliminary data.</text>
</comment>
<gene>
    <name evidence="7" type="ORF">FF38_09882</name>
</gene>
<evidence type="ECO:0000256" key="5">
    <source>
        <dbReference type="ARBA" id="ARBA00023136"/>
    </source>
</evidence>
<evidence type="ECO:0000256" key="1">
    <source>
        <dbReference type="ARBA" id="ARBA00004651"/>
    </source>
</evidence>